<dbReference type="InterPro" id="IPR036271">
    <property type="entry name" value="Tet_transcr_reg_TetR-rel_C_sf"/>
</dbReference>
<protein>
    <submittedName>
        <fullName evidence="2">TetR family transcriptional regulator C-terminal domain-containing protein</fullName>
    </submittedName>
</protein>
<proteinExistence type="predicted"/>
<dbReference type="RefSeq" id="WP_258421653.1">
    <property type="nucleotide sequence ID" value="NZ_JANSUY010000001.1"/>
</dbReference>
<dbReference type="Gene3D" id="1.10.357.10">
    <property type="entry name" value="Tetracycline Repressor, domain 2"/>
    <property type="match status" value="1"/>
</dbReference>
<dbReference type="Proteomes" id="UP001142175">
    <property type="component" value="Unassembled WGS sequence"/>
</dbReference>
<organism evidence="2 3">
    <name type="scientific">Aquiflexum gelatinilyticum</name>
    <dbReference type="NCBI Taxonomy" id="2961943"/>
    <lineage>
        <taxon>Bacteria</taxon>
        <taxon>Pseudomonadati</taxon>
        <taxon>Bacteroidota</taxon>
        <taxon>Cytophagia</taxon>
        <taxon>Cytophagales</taxon>
        <taxon>Cyclobacteriaceae</taxon>
        <taxon>Aquiflexum</taxon>
    </lineage>
</organism>
<dbReference type="SUPFAM" id="SSF48498">
    <property type="entry name" value="Tetracyclin repressor-like, C-terminal domain"/>
    <property type="match status" value="1"/>
</dbReference>
<comment type="caution">
    <text evidence="2">The sequence shown here is derived from an EMBL/GenBank/DDBJ whole genome shotgun (WGS) entry which is preliminary data.</text>
</comment>
<dbReference type="Pfam" id="PF17931">
    <property type="entry name" value="TetR_C_23"/>
    <property type="match status" value="1"/>
</dbReference>
<evidence type="ECO:0000259" key="1">
    <source>
        <dbReference type="Pfam" id="PF17931"/>
    </source>
</evidence>
<dbReference type="InterPro" id="IPR041673">
    <property type="entry name" value="TetR_C_23"/>
</dbReference>
<dbReference type="SUPFAM" id="SSF46689">
    <property type="entry name" value="Homeodomain-like"/>
    <property type="match status" value="1"/>
</dbReference>
<sequence length="221" mass="25818">MEKAPAKKTAKVDQKTKIITGYVEYVLEHGKQPASVFKFAKELKMKEEEFYTYFTSFESIKSAVWAKLFDDTIENLESQEVYKEYSAREKFLGFLFTLVEELKKNRSYLLSLYGGNKGIKNILPTEAKTFRHKFKDFANEIILEGKETEEIASRPIISDRYDEALWLQVWFVFQFWIKDSSPSFEKTDAAIEKSVNLAFDLMGKSAIDSFIDFAKFLYQNK</sequence>
<dbReference type="EMBL" id="JANSUY010000001">
    <property type="protein sequence ID" value="MCR9013759.1"/>
    <property type="molecule type" value="Genomic_DNA"/>
</dbReference>
<evidence type="ECO:0000313" key="3">
    <source>
        <dbReference type="Proteomes" id="UP001142175"/>
    </source>
</evidence>
<reference evidence="2" key="1">
    <citation type="submission" date="2022-08" db="EMBL/GenBank/DDBJ databases">
        <authorList>
            <person name="Zhang D."/>
        </authorList>
    </citation>
    <scope>NUCLEOTIDE SEQUENCE</scope>
    <source>
        <strain evidence="2">XJ19-11</strain>
    </source>
</reference>
<name>A0A9X2SXL2_9BACT</name>
<gene>
    <name evidence="2" type="ORF">NU887_01865</name>
</gene>
<accession>A0A9X2SXL2</accession>
<dbReference type="InterPro" id="IPR009057">
    <property type="entry name" value="Homeodomain-like_sf"/>
</dbReference>
<dbReference type="AlphaFoldDB" id="A0A9X2SXL2"/>
<keyword evidence="3" id="KW-1185">Reference proteome</keyword>
<evidence type="ECO:0000313" key="2">
    <source>
        <dbReference type="EMBL" id="MCR9013759.1"/>
    </source>
</evidence>
<feature type="domain" description="Tetracyclin repressor-like C-terminal" evidence="1">
    <location>
        <begin position="90"/>
        <end position="217"/>
    </location>
</feature>